<dbReference type="Gene3D" id="3.40.50.720">
    <property type="entry name" value="NAD(P)-binding Rossmann-like Domain"/>
    <property type="match status" value="1"/>
</dbReference>
<evidence type="ECO:0008006" key="4">
    <source>
        <dbReference type="Google" id="ProtNLM"/>
    </source>
</evidence>
<sequence length="260" mass="27442">MRLEGKVAIITGAASGIGEAAARLFVENGARVVIADIQDELGIQVATSIGLEQCSYKHCDVRDENQIRETVRFALEKYGKVDVMFSNAGVLGHQTSILDMDAKEFDETLSINLRGMTLAVKHAACAMVEKGTCGSIICTASVSACIGGVAAHSYTISKHAVVGLVRSASSDLGRHGIRVNCISPYGMATPSVCKAYNSTPDEIEADCNYRSTLKGVTLKPKQIAEAALFLASDESSFVSGHNLVVDGGFTVVDHSAPSNK</sequence>
<evidence type="ECO:0000313" key="2">
    <source>
        <dbReference type="EMBL" id="ERN03245.1"/>
    </source>
</evidence>
<name>W1P8D7_AMBTC</name>
<dbReference type="eggNOG" id="KOG0725">
    <property type="taxonomic scope" value="Eukaryota"/>
</dbReference>
<protein>
    <recommendedName>
        <fullName evidence="4">Short-chain dehydrogenase reductase 3b-like</fullName>
    </recommendedName>
</protein>
<dbReference type="FunFam" id="3.40.50.720:FF:000084">
    <property type="entry name" value="Short-chain dehydrogenase reductase"/>
    <property type="match status" value="1"/>
</dbReference>
<dbReference type="PROSITE" id="PS00061">
    <property type="entry name" value="ADH_SHORT"/>
    <property type="match status" value="1"/>
</dbReference>
<reference evidence="3" key="1">
    <citation type="journal article" date="2013" name="Science">
        <title>The Amborella genome and the evolution of flowering plants.</title>
        <authorList>
            <consortium name="Amborella Genome Project"/>
        </authorList>
    </citation>
    <scope>NUCLEOTIDE SEQUENCE [LARGE SCALE GENOMIC DNA]</scope>
</reference>
<dbReference type="InterPro" id="IPR002347">
    <property type="entry name" value="SDR_fam"/>
</dbReference>
<dbReference type="OMA" id="AEWDMLM"/>
<dbReference type="InterPro" id="IPR020904">
    <property type="entry name" value="Sc_DH/Rdtase_CS"/>
</dbReference>
<evidence type="ECO:0000256" key="1">
    <source>
        <dbReference type="ARBA" id="ARBA00006484"/>
    </source>
</evidence>
<evidence type="ECO:0000313" key="3">
    <source>
        <dbReference type="Proteomes" id="UP000017836"/>
    </source>
</evidence>
<dbReference type="Gramene" id="ERN03245">
    <property type="protein sequence ID" value="ERN03245"/>
    <property type="gene ID" value="AMTR_s00003p00190670"/>
</dbReference>
<dbReference type="STRING" id="13333.W1P8D7"/>
<dbReference type="HOGENOM" id="CLU_010194_1_0_1"/>
<dbReference type="Pfam" id="PF13561">
    <property type="entry name" value="adh_short_C2"/>
    <property type="match status" value="1"/>
</dbReference>
<dbReference type="InterPro" id="IPR036291">
    <property type="entry name" value="NAD(P)-bd_dom_sf"/>
</dbReference>
<organism evidence="2 3">
    <name type="scientific">Amborella trichopoda</name>
    <dbReference type="NCBI Taxonomy" id="13333"/>
    <lineage>
        <taxon>Eukaryota</taxon>
        <taxon>Viridiplantae</taxon>
        <taxon>Streptophyta</taxon>
        <taxon>Embryophyta</taxon>
        <taxon>Tracheophyta</taxon>
        <taxon>Spermatophyta</taxon>
        <taxon>Magnoliopsida</taxon>
        <taxon>Amborellales</taxon>
        <taxon>Amborellaceae</taxon>
        <taxon>Amborella</taxon>
    </lineage>
</organism>
<dbReference type="PRINTS" id="PR00080">
    <property type="entry name" value="SDRFAMILY"/>
</dbReference>
<accession>W1P8D7</accession>
<proteinExistence type="inferred from homology"/>
<dbReference type="EMBL" id="KI394358">
    <property type="protein sequence ID" value="ERN03245.1"/>
    <property type="molecule type" value="Genomic_DNA"/>
</dbReference>
<gene>
    <name evidence="2" type="ORF">AMTR_s00003p00190670</name>
</gene>
<dbReference type="AlphaFoldDB" id="W1P8D7"/>
<dbReference type="Proteomes" id="UP000017836">
    <property type="component" value="Unassembled WGS sequence"/>
</dbReference>
<dbReference type="PRINTS" id="PR00081">
    <property type="entry name" value="GDHRDH"/>
</dbReference>
<keyword evidence="3" id="KW-1185">Reference proteome</keyword>
<comment type="similarity">
    <text evidence="1">Belongs to the short-chain dehydrogenases/reductases (SDR) family.</text>
</comment>
<dbReference type="PANTHER" id="PTHR42820:SF16">
    <property type="entry name" value="SHORT-CHAIN DEHYDROGENASE REDUCTASE 3B"/>
    <property type="match status" value="1"/>
</dbReference>
<dbReference type="SUPFAM" id="SSF51735">
    <property type="entry name" value="NAD(P)-binding Rossmann-fold domains"/>
    <property type="match status" value="1"/>
</dbReference>
<dbReference type="PANTHER" id="PTHR42820">
    <property type="entry name" value="SHORT-CHAIN DEHYDROGENASE REDUCTASE"/>
    <property type="match status" value="1"/>
</dbReference>